<dbReference type="OrthoDB" id="3795825at2759"/>
<dbReference type="EMBL" id="KB445625">
    <property type="protein sequence ID" value="EMD84721.1"/>
    <property type="molecule type" value="Genomic_DNA"/>
</dbReference>
<protein>
    <submittedName>
        <fullName evidence="2">Uncharacterized protein</fullName>
    </submittedName>
</protein>
<feature type="compositionally biased region" description="Basic and acidic residues" evidence="1">
    <location>
        <begin position="70"/>
        <end position="83"/>
    </location>
</feature>
<gene>
    <name evidence="2" type="ORF">COCHEDRAFT_1219957</name>
</gene>
<feature type="region of interest" description="Disordered" evidence="1">
    <location>
        <begin position="70"/>
        <end position="168"/>
    </location>
</feature>
<dbReference type="Proteomes" id="UP000016936">
    <property type="component" value="Unassembled WGS sequence"/>
</dbReference>
<feature type="compositionally biased region" description="Basic residues" evidence="1">
    <location>
        <begin position="120"/>
        <end position="129"/>
    </location>
</feature>
<keyword evidence="3" id="KW-1185">Reference proteome</keyword>
<accession>M2TSE0</accession>
<dbReference type="HOGENOM" id="CLU_1586320_0_0_1"/>
<feature type="compositionally biased region" description="Basic residues" evidence="1">
    <location>
        <begin position="145"/>
        <end position="168"/>
    </location>
</feature>
<dbReference type="AlphaFoldDB" id="M2TSE0"/>
<feature type="compositionally biased region" description="Basic and acidic residues" evidence="1">
    <location>
        <begin position="95"/>
        <end position="119"/>
    </location>
</feature>
<evidence type="ECO:0000313" key="2">
    <source>
        <dbReference type="EMBL" id="EMD84721.1"/>
    </source>
</evidence>
<evidence type="ECO:0000256" key="1">
    <source>
        <dbReference type="SAM" id="MobiDB-lite"/>
    </source>
</evidence>
<reference evidence="2 3" key="1">
    <citation type="journal article" date="2012" name="PLoS Pathog.">
        <title>Diverse lifestyles and strategies of plant pathogenesis encoded in the genomes of eighteen Dothideomycetes fungi.</title>
        <authorList>
            <person name="Ohm R.A."/>
            <person name="Feau N."/>
            <person name="Henrissat B."/>
            <person name="Schoch C.L."/>
            <person name="Horwitz B.A."/>
            <person name="Barry K.W."/>
            <person name="Condon B.J."/>
            <person name="Copeland A.C."/>
            <person name="Dhillon B."/>
            <person name="Glaser F."/>
            <person name="Hesse C.N."/>
            <person name="Kosti I."/>
            <person name="LaButti K."/>
            <person name="Lindquist E.A."/>
            <person name="Lucas S."/>
            <person name="Salamov A.A."/>
            <person name="Bradshaw R.E."/>
            <person name="Ciuffetti L."/>
            <person name="Hamelin R.C."/>
            <person name="Kema G.H.J."/>
            <person name="Lawrence C."/>
            <person name="Scott J.A."/>
            <person name="Spatafora J.W."/>
            <person name="Turgeon B.G."/>
            <person name="de Wit P.J.G.M."/>
            <person name="Zhong S."/>
            <person name="Goodwin S.B."/>
            <person name="Grigoriev I.V."/>
        </authorList>
    </citation>
    <scope>NUCLEOTIDE SEQUENCE [LARGE SCALE GENOMIC DNA]</scope>
    <source>
        <strain evidence="3">C5 / ATCC 48332 / race O</strain>
    </source>
</reference>
<reference evidence="3" key="2">
    <citation type="journal article" date="2013" name="PLoS Genet.">
        <title>Comparative genome structure, secondary metabolite, and effector coding capacity across Cochliobolus pathogens.</title>
        <authorList>
            <person name="Condon B.J."/>
            <person name="Leng Y."/>
            <person name="Wu D."/>
            <person name="Bushley K.E."/>
            <person name="Ohm R.A."/>
            <person name="Otillar R."/>
            <person name="Martin J."/>
            <person name="Schackwitz W."/>
            <person name="Grimwood J."/>
            <person name="MohdZainudin N."/>
            <person name="Xue C."/>
            <person name="Wang R."/>
            <person name="Manning V.A."/>
            <person name="Dhillon B."/>
            <person name="Tu Z.J."/>
            <person name="Steffenson B.J."/>
            <person name="Salamov A."/>
            <person name="Sun H."/>
            <person name="Lowry S."/>
            <person name="LaButti K."/>
            <person name="Han J."/>
            <person name="Copeland A."/>
            <person name="Lindquist E."/>
            <person name="Barry K."/>
            <person name="Schmutz J."/>
            <person name="Baker S.E."/>
            <person name="Ciuffetti L.M."/>
            <person name="Grigoriev I.V."/>
            <person name="Zhong S."/>
            <person name="Turgeon B.G."/>
        </authorList>
    </citation>
    <scope>NUCLEOTIDE SEQUENCE [LARGE SCALE GENOMIC DNA]</scope>
    <source>
        <strain evidence="3">C5 / ATCC 48332 / race O</strain>
    </source>
</reference>
<evidence type="ECO:0000313" key="3">
    <source>
        <dbReference type="Proteomes" id="UP000016936"/>
    </source>
</evidence>
<organism evidence="2 3">
    <name type="scientific">Cochliobolus heterostrophus (strain C5 / ATCC 48332 / race O)</name>
    <name type="common">Southern corn leaf blight fungus</name>
    <name type="synonym">Bipolaris maydis</name>
    <dbReference type="NCBI Taxonomy" id="701091"/>
    <lineage>
        <taxon>Eukaryota</taxon>
        <taxon>Fungi</taxon>
        <taxon>Dikarya</taxon>
        <taxon>Ascomycota</taxon>
        <taxon>Pezizomycotina</taxon>
        <taxon>Dothideomycetes</taxon>
        <taxon>Pleosporomycetidae</taxon>
        <taxon>Pleosporales</taxon>
        <taxon>Pleosporineae</taxon>
        <taxon>Pleosporaceae</taxon>
        <taxon>Bipolaris</taxon>
    </lineage>
</organism>
<sequence>MIDIKNREVEALSALCGAERNANKLHDSWTGIANTSEGVSAEAISLLHSPDCAQSLVFSAISIGENTADKQIREKSKKSETVKKTQTNATATMPKDSKALEEFVKEIAKRQKQSAMDRSKARKSGKGRRGAGPSKTKNQKNPNKIGKKDRKPRNGKRGTSSKRQQKKR</sequence>
<proteinExistence type="predicted"/>
<name>M2TSE0_COCH5</name>